<dbReference type="InterPro" id="IPR011611">
    <property type="entry name" value="PfkB_dom"/>
</dbReference>
<comment type="similarity">
    <text evidence="1">Belongs to the carbohydrate kinase PfkB family.</text>
</comment>
<protein>
    <recommendedName>
        <fullName evidence="4">Carbohydrate kinase PfkB domain-containing protein</fullName>
    </recommendedName>
</protein>
<dbReference type="SUPFAM" id="SSF53613">
    <property type="entry name" value="Ribokinase-like"/>
    <property type="match status" value="1"/>
</dbReference>
<name>W1XZ46_9ZZZZ</name>
<sequence length="348" mass="39005">IKRDCHIIILCQSLLAFDIQIDRRGGNLMKKLISIGEALIDFIPTESGKKIKQVDGFKPAVGGAPANVCAAFTKLGGESKMITQLGEDPFGDKIIDEFRKYNIGCEYVSRTSEANTSLAFVALDENKNREFSFYRKPGADMLLEADTIKQEWFENIFALHFCSISIGDFPMKQAHDRAIEYTLNNNGIVSFDLNVRLPLWKAPERLREAILEMIPKAHILKISDEELEFVTGGTNIEHELDKLFVGNVKLIIFTKGKDGAEAYTKFAKASIPGIKTQVEDTTGAGDGFIGSFLYQLDKNSVDVDKLKLLNKEDLERYLDFSNRYCAISVTKKGAMDSYPTLDEFLEII</sequence>
<evidence type="ECO:0000313" key="5">
    <source>
        <dbReference type="EMBL" id="ETJ35416.1"/>
    </source>
</evidence>
<evidence type="ECO:0000256" key="2">
    <source>
        <dbReference type="ARBA" id="ARBA00022679"/>
    </source>
</evidence>
<dbReference type="InterPro" id="IPR029056">
    <property type="entry name" value="Ribokinase-like"/>
</dbReference>
<dbReference type="Pfam" id="PF00294">
    <property type="entry name" value="PfkB"/>
    <property type="match status" value="1"/>
</dbReference>
<keyword evidence="3" id="KW-0418">Kinase</keyword>
<feature type="domain" description="Carbohydrate kinase PfkB" evidence="4">
    <location>
        <begin position="29"/>
        <end position="340"/>
    </location>
</feature>
<keyword evidence="2" id="KW-0808">Transferase</keyword>
<gene>
    <name evidence="5" type="ORF">Q604_UNBC10197G0001</name>
</gene>
<evidence type="ECO:0000256" key="1">
    <source>
        <dbReference type="ARBA" id="ARBA00010688"/>
    </source>
</evidence>
<dbReference type="InterPro" id="IPR050306">
    <property type="entry name" value="PfkB_Carbo_kinase"/>
</dbReference>
<dbReference type="PANTHER" id="PTHR43085">
    <property type="entry name" value="HEXOKINASE FAMILY MEMBER"/>
    <property type="match status" value="1"/>
</dbReference>
<dbReference type="GO" id="GO:0016301">
    <property type="term" value="F:kinase activity"/>
    <property type="evidence" value="ECO:0007669"/>
    <property type="project" value="UniProtKB-KW"/>
</dbReference>
<reference evidence="5" key="1">
    <citation type="submission" date="2013-12" db="EMBL/GenBank/DDBJ databases">
        <title>A Varibaculum cambriense genome reconstructed from a premature infant gut community with otherwise low bacterial novelty that shifts toward anaerobic metabolism during the third week of life.</title>
        <authorList>
            <person name="Brown C.T."/>
            <person name="Sharon I."/>
            <person name="Thomas B.C."/>
            <person name="Castelle C.J."/>
            <person name="Morowitz M.J."/>
            <person name="Banfield J.F."/>
        </authorList>
    </citation>
    <scope>NUCLEOTIDE SEQUENCE</scope>
</reference>
<comment type="caution">
    <text evidence="5">The sequence shown here is derived from an EMBL/GenBank/DDBJ whole genome shotgun (WGS) entry which is preliminary data.</text>
</comment>
<evidence type="ECO:0000256" key="3">
    <source>
        <dbReference type="ARBA" id="ARBA00022777"/>
    </source>
</evidence>
<proteinExistence type="inferred from homology"/>
<dbReference type="Gene3D" id="3.40.1190.20">
    <property type="match status" value="1"/>
</dbReference>
<organism evidence="5">
    <name type="scientific">human gut metagenome</name>
    <dbReference type="NCBI Taxonomy" id="408170"/>
    <lineage>
        <taxon>unclassified sequences</taxon>
        <taxon>metagenomes</taxon>
        <taxon>organismal metagenomes</taxon>
    </lineage>
</organism>
<dbReference type="CDD" id="cd01167">
    <property type="entry name" value="bac_FRK"/>
    <property type="match status" value="1"/>
</dbReference>
<evidence type="ECO:0000259" key="4">
    <source>
        <dbReference type="Pfam" id="PF00294"/>
    </source>
</evidence>
<accession>W1XZ46</accession>
<dbReference type="EMBL" id="AZMM01010197">
    <property type="protein sequence ID" value="ETJ35416.1"/>
    <property type="molecule type" value="Genomic_DNA"/>
</dbReference>
<dbReference type="PANTHER" id="PTHR43085:SF54">
    <property type="entry name" value="PUTATIVE-RELATED"/>
    <property type="match status" value="1"/>
</dbReference>
<feature type="non-terminal residue" evidence="5">
    <location>
        <position position="1"/>
    </location>
</feature>
<dbReference type="AlphaFoldDB" id="W1XZ46"/>